<reference evidence="1 2" key="1">
    <citation type="submission" date="2009-10" db="EMBL/GenBank/DDBJ databases">
        <authorList>
            <consortium name="Los Alamos National Laboratory (LANL)"/>
            <consortium name="National Microbial Pathogen Data Resource (NMPDR)"/>
            <person name="Saunders E.H."/>
            <person name="Munk A.C."/>
            <person name="Tapia R."/>
            <person name="Green L."/>
            <person name="Rogers Y."/>
            <person name="Detter J.C."/>
            <person name="Bruce D."/>
            <person name="Brettin T.S."/>
            <person name="Colwell R.R."/>
            <person name="Huq A."/>
            <person name="Grim C.J."/>
            <person name="Hasan N.A."/>
            <person name="Bartels D."/>
            <person name="Vonstein V."/>
        </authorList>
    </citation>
    <scope>NUCLEOTIDE SEQUENCE [LARGE SCALE GENOMIC DNA]</scope>
    <source>
        <strain evidence="1 2">CIP 101886</strain>
    </source>
</reference>
<evidence type="ECO:0000313" key="1">
    <source>
        <dbReference type="EMBL" id="EEY73833.1"/>
    </source>
</evidence>
<dbReference type="EMBL" id="ADAQ01000008">
    <property type="protein sequence ID" value="EEY73833.1"/>
    <property type="molecule type" value="Genomic_DNA"/>
</dbReference>
<sequence length="52" mass="5816">MHRWGFATSGQELDSTNTVAYKTRQTHSPALNAGGVLFHQLPDVEKDELITF</sequence>
<keyword evidence="2" id="KW-1185">Reference proteome</keyword>
<dbReference type="AlphaFoldDB" id="D0I455"/>
<dbReference type="Proteomes" id="UP000003604">
    <property type="component" value="Unassembled WGS sequence"/>
</dbReference>
<organism evidence="1 2">
    <name type="scientific">Grimontia hollisae CIP 101886</name>
    <dbReference type="NCBI Taxonomy" id="675812"/>
    <lineage>
        <taxon>Bacteria</taxon>
        <taxon>Pseudomonadati</taxon>
        <taxon>Pseudomonadota</taxon>
        <taxon>Gammaproteobacteria</taxon>
        <taxon>Vibrionales</taxon>
        <taxon>Vibrionaceae</taxon>
        <taxon>Grimontia</taxon>
    </lineage>
</organism>
<proteinExistence type="predicted"/>
<protein>
    <submittedName>
        <fullName evidence="1">Uncharacterized protein</fullName>
    </submittedName>
</protein>
<name>D0I455_GRIHO</name>
<evidence type="ECO:0000313" key="2">
    <source>
        <dbReference type="Proteomes" id="UP000003604"/>
    </source>
</evidence>
<accession>D0I455</accession>
<gene>
    <name evidence="1" type="ORF">VHA_000520</name>
</gene>
<comment type="caution">
    <text evidence="1">The sequence shown here is derived from an EMBL/GenBank/DDBJ whole genome shotgun (WGS) entry which is preliminary data.</text>
</comment>